<dbReference type="PANTHER" id="PTHR19328:SF75">
    <property type="entry name" value="ALDOSE SUGAR DEHYDROGENASE YLII"/>
    <property type="match status" value="1"/>
</dbReference>
<keyword evidence="1" id="KW-0732">Signal</keyword>
<reference evidence="3 4" key="1">
    <citation type="journal article" date="2014" name="BMC Genomics">
        <title>Comparative genome sequencing reveals chemotype-specific gene clusters in the toxigenic black mold Stachybotrys.</title>
        <authorList>
            <person name="Semeiks J."/>
            <person name="Borek D."/>
            <person name="Otwinowski Z."/>
            <person name="Grishin N.V."/>
        </authorList>
    </citation>
    <scope>NUCLEOTIDE SEQUENCE [LARGE SCALE GENOMIC DNA]</scope>
    <source>
        <strain evidence="3 4">IBT 40285</strain>
    </source>
</reference>
<dbReference type="EMBL" id="KL660025">
    <property type="protein sequence ID" value="KFA68038.1"/>
    <property type="molecule type" value="Genomic_DNA"/>
</dbReference>
<proteinExistence type="predicted"/>
<dbReference type="AlphaFoldDB" id="A0A084QVQ3"/>
<sequence length="374" mass="40443">MRFTLSTTYYALASATAALAAPGQVTPRQGVPFQTTPITDFAEPWALAFLPDQRILVTEKGGALRLVDPTTRSKGNIVGVPRVQYGGQGGLGDVVLHPQFAENSLLYFSYAEPGDASQAGAVVARARLMLNANGGGALEGVEVLWRQSSKYTSQGHFGHRILFGTNSTMWISSGERQQFNPAQDMSTNLGKIIRLNDDGSIPEGNPFAGQGGVAAEVWALGIRNPLGIDLDEQGRLWEIEMGPRGGDELNLIQQGGNYGWPIVSQGDHYDGRDIPNHETRPEFIAPKAYWVPVISPASMIIYKGNMFPRWRGNALIAGLGAMGLVRVEISGDTAREAQRMSMGRRIRCIRESADGALWVLEDGPGGRLLRLTPA</sequence>
<dbReference type="STRING" id="1283841.A0A084QVQ3"/>
<dbReference type="PANTHER" id="PTHR19328">
    <property type="entry name" value="HEDGEHOG-INTERACTING PROTEIN"/>
    <property type="match status" value="1"/>
</dbReference>
<evidence type="ECO:0000313" key="4">
    <source>
        <dbReference type="Proteomes" id="UP000028524"/>
    </source>
</evidence>
<organism evidence="3 4">
    <name type="scientific">Stachybotrys chlorohalonatus (strain IBT 40285)</name>
    <dbReference type="NCBI Taxonomy" id="1283841"/>
    <lineage>
        <taxon>Eukaryota</taxon>
        <taxon>Fungi</taxon>
        <taxon>Dikarya</taxon>
        <taxon>Ascomycota</taxon>
        <taxon>Pezizomycotina</taxon>
        <taxon>Sordariomycetes</taxon>
        <taxon>Hypocreomycetidae</taxon>
        <taxon>Hypocreales</taxon>
        <taxon>Stachybotryaceae</taxon>
        <taxon>Stachybotrys</taxon>
    </lineage>
</organism>
<feature type="chain" id="PRO_5001779841" description="Glucose/Sorbosone dehydrogenase domain-containing protein" evidence="1">
    <location>
        <begin position="21"/>
        <end position="374"/>
    </location>
</feature>
<dbReference type="OrthoDB" id="10266706at2759"/>
<evidence type="ECO:0000256" key="1">
    <source>
        <dbReference type="SAM" id="SignalP"/>
    </source>
</evidence>
<gene>
    <name evidence="3" type="ORF">S40285_09014</name>
</gene>
<protein>
    <recommendedName>
        <fullName evidence="2">Glucose/Sorbosone dehydrogenase domain-containing protein</fullName>
    </recommendedName>
</protein>
<dbReference type="InterPro" id="IPR012938">
    <property type="entry name" value="Glc/Sorbosone_DH"/>
</dbReference>
<evidence type="ECO:0000259" key="2">
    <source>
        <dbReference type="Pfam" id="PF07995"/>
    </source>
</evidence>
<dbReference type="HOGENOM" id="CLU_012253_1_0_1"/>
<dbReference type="Pfam" id="PF07995">
    <property type="entry name" value="GSDH"/>
    <property type="match status" value="1"/>
</dbReference>
<dbReference type="OMA" id="WEKSPGI"/>
<evidence type="ECO:0000313" key="3">
    <source>
        <dbReference type="EMBL" id="KFA68038.1"/>
    </source>
</evidence>
<dbReference type="InterPro" id="IPR011042">
    <property type="entry name" value="6-blade_b-propeller_TolB-like"/>
</dbReference>
<dbReference type="SUPFAM" id="SSF50952">
    <property type="entry name" value="Soluble quinoprotein glucose dehydrogenase"/>
    <property type="match status" value="1"/>
</dbReference>
<dbReference type="Proteomes" id="UP000028524">
    <property type="component" value="Unassembled WGS sequence"/>
</dbReference>
<feature type="signal peptide" evidence="1">
    <location>
        <begin position="1"/>
        <end position="20"/>
    </location>
</feature>
<dbReference type="InParanoid" id="A0A084QVQ3"/>
<dbReference type="Gene3D" id="2.120.10.30">
    <property type="entry name" value="TolB, C-terminal domain"/>
    <property type="match status" value="1"/>
</dbReference>
<keyword evidence="4" id="KW-1185">Reference proteome</keyword>
<feature type="domain" description="Glucose/Sorbosone dehydrogenase" evidence="2">
    <location>
        <begin position="42"/>
        <end position="370"/>
    </location>
</feature>
<accession>A0A084QVQ3</accession>
<name>A0A084QVQ3_STAC4</name>
<dbReference type="InterPro" id="IPR011041">
    <property type="entry name" value="Quinoprot_gluc/sorb_DH_b-prop"/>
</dbReference>